<feature type="compositionally biased region" description="Polar residues" evidence="1">
    <location>
        <begin position="95"/>
        <end position="144"/>
    </location>
</feature>
<feature type="compositionally biased region" description="Polar residues" evidence="1">
    <location>
        <begin position="460"/>
        <end position="471"/>
    </location>
</feature>
<feature type="compositionally biased region" description="Polar residues" evidence="1">
    <location>
        <begin position="701"/>
        <end position="741"/>
    </location>
</feature>
<feature type="compositionally biased region" description="Basic and acidic residues" evidence="1">
    <location>
        <begin position="435"/>
        <end position="446"/>
    </location>
</feature>
<feature type="compositionally biased region" description="Polar residues" evidence="1">
    <location>
        <begin position="906"/>
        <end position="919"/>
    </location>
</feature>
<dbReference type="KEGG" id="sliu:111362623"/>
<evidence type="ECO:0000256" key="1">
    <source>
        <dbReference type="SAM" id="MobiDB-lite"/>
    </source>
</evidence>
<feature type="compositionally biased region" description="Polar residues" evidence="1">
    <location>
        <begin position="817"/>
        <end position="829"/>
    </location>
</feature>
<feature type="compositionally biased region" description="Polar residues" evidence="1">
    <location>
        <begin position="933"/>
        <end position="942"/>
    </location>
</feature>
<feature type="region of interest" description="Disordered" evidence="1">
    <location>
        <begin position="680"/>
        <end position="742"/>
    </location>
</feature>
<evidence type="ECO:0000313" key="2">
    <source>
        <dbReference type="Proteomes" id="UP000301870"/>
    </source>
</evidence>
<feature type="region of interest" description="Disordered" evidence="1">
    <location>
        <begin position="1346"/>
        <end position="1385"/>
    </location>
</feature>
<feature type="compositionally biased region" description="Polar residues" evidence="1">
    <location>
        <begin position="1061"/>
        <end position="1083"/>
    </location>
</feature>
<sequence length="1666" mass="189774">MSKMTVQKMQINSEANRYISHVNTSPKPISFPNNQQRPRHLSNNSVKQFTSPTHITHTLPNQVLSRLTEPNLVPVTTYTLLSSRYKPRQDKDSYHNVQQLDPNMSKMTVQKTQSNSGANRYKSHINSSPQPLSLPNNQQRPRDLSNNSVKQFKQFTWVGSSDENFQSSRGEPVSLNNRYKQTTKFPPNSPQIHLNEIKNVNDDESNVYPSHYTTDINPSPGQIEPKSSYTIPHTTHSPKPHPVYHNTVNYKKLPLPHEPRHYDQSQHGEHTTVTDLSELDPFLNGKLQVRHDSFKPNYIPNKQTTVKNNMPVVVTKIKETYSNEKLNHHSSDDAQEFIDHYQQTNVSPAMPVVHKYNQSGGMNKLYIDKNYVPPRSHQMTSDLKSSEINPLTASYPNVLGQTLYPAESQMKFPPTQSQTAHSNPDPTNPVPGRVPLEKDPQNRLKFEPSQVVNPDKKPHSTPSRHFQNTHLPGSVNHRPNDNLLHADNANQNPLHHNRLPNNLPYPLQKQNLPVSEEGEKSRIQYHHRPRHSWNNPHVGHKNPSHFNPNQPQSIQKPQPHLETPYYYNHHENHKNPSHFNPNQPHPIQKPQPHLETPYYYNHHEKHKNPSHFNPNQPQSIQKPQPHLETPYYYNHHEPRDGGTPRSVDLPNHANTVLHTHLPERNINQPLHLQPSPENINVVGLQHPLPLPEGPSNPKGFINQTPNYNQEQYPPRINPNQYPNSQHQNNANKNPNSYTDGQLHQRPDLQEAIHNNKKQNKYPIPNFEAIDSPSPQQSHPIPGLLDHHKTYDNYQYPMNSEYLPSPGNHPPNAESPPTLDQPTTGISGNSAPAFAYSPPSQAVESLPDPQEPQSFDNYTNKNQHLELTKDQQISENIDSNEPFDFDVDNHTLDNLHTPPQLPFEPYSNENSLEYTDSGKNPNIKEYNDPHSPPLQENPNTSGNFDDPGSNGDYFLPEHNSPQNIYKIPHKENSSDVLDDTTEGFTYPPSSEDITHSNNLSEHPHPNTSSTDNPDFNIRGLDTGFEYISESTEDTTHTKRPISETEIPYNFDDHGSGGAYTSKSVENQNKSPWKPHVSTTVSPRNRNPEIGEYKPFFNNSWSPKEVDKIHESESASTPKLNHDYNELEDGRATVWNPTESENELLHLNSNVLANLLSVVNGTKNMNKLYPSLILLIKSLTKPNLNNSEFDDSGLDEVDFLPVLLSILAKYQDDINKLNHKLYNTNKSNVILLEKITANEYKPEDEIDVQRIYDMLSKLPTLDINITNINVTNDDVEEYLLKLIHNIQEKALETTTYPGDDKITITAKFKSSTPAASHSKYPDLQKVLQEFQDGDPLDLLALVNNLPVDNTSQGDSDDKPIKSRFSNPKPNHMFKGDGNDKPIQSRYSNPKPNYMFKGDGDDKPIQSGYSNPKPNYMFKGDGDDKPIQSGYLNPKPNHMFKGDGDTKPIQSRFSNPKPNHMFKHKLKDQKEECGDGTVWLKNCHECRCKSGHAYCIKIPDCVPRPLDEPMMCKPFTHFNMGACYTCECNADGIPECDGSNCAGHVPPMDEEIDKGKEFFDEEKTKEIIQYYNTYKKLPKECSDSSFLYQTCKPGTSWTSDCHDCKCNDKGKHECTKTKECDMRNVHYYDGASKCKPNTKFYPKSSGMPCVECSCDDNGEPHCPTNDHRK</sequence>
<feature type="region of interest" description="Disordered" evidence="1">
    <location>
        <begin position="1061"/>
        <end position="1089"/>
    </location>
</feature>
<dbReference type="Proteomes" id="UP000301870">
    <property type="component" value="Unplaced"/>
</dbReference>
<evidence type="ECO:0000313" key="3">
    <source>
        <dbReference type="RefSeq" id="XP_022835091.1"/>
    </source>
</evidence>
<accession>A0A9J7ETR2</accession>
<feature type="compositionally biased region" description="Polar residues" evidence="1">
    <location>
        <begin position="414"/>
        <end position="425"/>
    </location>
</feature>
<keyword evidence="2" id="KW-1185">Reference proteome</keyword>
<dbReference type="GeneID" id="111362623"/>
<feature type="compositionally biased region" description="Polar residues" evidence="1">
    <location>
        <begin position="994"/>
        <end position="1012"/>
    </location>
</feature>
<feature type="compositionally biased region" description="Polar residues" evidence="1">
    <location>
        <begin position="610"/>
        <end position="622"/>
    </location>
</feature>
<feature type="region of interest" description="Disordered" evidence="1">
    <location>
        <begin position="410"/>
        <end position="651"/>
    </location>
</feature>
<gene>
    <name evidence="3" type="primary">LOC111362623</name>
</gene>
<protein>
    <submittedName>
        <fullName evidence="3">Uncharacterized protein LOC111362623</fullName>
    </submittedName>
</protein>
<feature type="region of interest" description="Disordered" evidence="1">
    <location>
        <begin position="761"/>
        <end position="857"/>
    </location>
</feature>
<feature type="region of interest" description="Disordered" evidence="1">
    <location>
        <begin position="84"/>
        <end position="144"/>
    </location>
</feature>
<dbReference type="RefSeq" id="XP_022835091.1">
    <property type="nucleotide sequence ID" value="XM_022979323.1"/>
</dbReference>
<name>A0A9J7ETR2_SPOLT</name>
<proteinExistence type="predicted"/>
<feature type="compositionally biased region" description="Polar residues" evidence="1">
    <location>
        <begin position="544"/>
        <end position="556"/>
    </location>
</feature>
<organism evidence="2 3">
    <name type="scientific">Spodoptera litura</name>
    <name type="common">Asian cotton leafworm</name>
    <dbReference type="NCBI Taxonomy" id="69820"/>
    <lineage>
        <taxon>Eukaryota</taxon>
        <taxon>Metazoa</taxon>
        <taxon>Ecdysozoa</taxon>
        <taxon>Arthropoda</taxon>
        <taxon>Hexapoda</taxon>
        <taxon>Insecta</taxon>
        <taxon>Pterygota</taxon>
        <taxon>Neoptera</taxon>
        <taxon>Endopterygota</taxon>
        <taxon>Lepidoptera</taxon>
        <taxon>Glossata</taxon>
        <taxon>Ditrysia</taxon>
        <taxon>Noctuoidea</taxon>
        <taxon>Noctuidae</taxon>
        <taxon>Amphipyrinae</taxon>
        <taxon>Spodoptera</taxon>
    </lineage>
</organism>
<dbReference type="OrthoDB" id="7481901at2759"/>
<feature type="region of interest" description="Disordered" evidence="1">
    <location>
        <begin position="877"/>
        <end position="1014"/>
    </location>
</feature>
<reference evidence="3" key="1">
    <citation type="submission" date="2025-08" db="UniProtKB">
        <authorList>
            <consortium name="RefSeq"/>
        </authorList>
    </citation>
    <scope>IDENTIFICATION</scope>
    <source>
        <strain evidence="3">Ishihara</strain>
        <tissue evidence="3">Whole body</tissue>
    </source>
</reference>